<accession>A0A6D2KNF9</accession>
<dbReference type="Gene3D" id="3.30.420.10">
    <property type="entry name" value="Ribonuclease H-like superfamily/Ribonuclease H"/>
    <property type="match status" value="1"/>
</dbReference>
<dbReference type="InterPro" id="IPR039537">
    <property type="entry name" value="Retrotran_Ty1/copia-like"/>
</dbReference>
<evidence type="ECO:0000313" key="2">
    <source>
        <dbReference type="EMBL" id="CAA7049764.1"/>
    </source>
</evidence>
<name>A0A6D2KNF9_9BRAS</name>
<dbReference type="GO" id="GO:0003676">
    <property type="term" value="F:nucleic acid binding"/>
    <property type="evidence" value="ECO:0007669"/>
    <property type="project" value="InterPro"/>
</dbReference>
<dbReference type="Pfam" id="PF13976">
    <property type="entry name" value="gag_pre-integrs"/>
    <property type="match status" value="1"/>
</dbReference>
<reference evidence="2" key="1">
    <citation type="submission" date="2020-01" db="EMBL/GenBank/DDBJ databases">
        <authorList>
            <person name="Mishra B."/>
        </authorList>
    </citation>
    <scope>NUCLEOTIDE SEQUENCE [LARGE SCALE GENOMIC DNA]</scope>
</reference>
<dbReference type="AlphaFoldDB" id="A0A6D2KNF9"/>
<dbReference type="PANTHER" id="PTHR42648:SF18">
    <property type="entry name" value="RETROTRANSPOSON, UNCLASSIFIED-LIKE PROTEIN"/>
    <property type="match status" value="1"/>
</dbReference>
<evidence type="ECO:0000259" key="1">
    <source>
        <dbReference type="Pfam" id="PF13976"/>
    </source>
</evidence>
<dbReference type="PANTHER" id="PTHR42648">
    <property type="entry name" value="TRANSPOSASE, PUTATIVE-RELATED"/>
    <property type="match status" value="1"/>
</dbReference>
<sequence length="179" mass="20973">MEIPMTHKSFRIKMTSVVEEAMNASKQQEMEIWHKRLGHVRNGRLQQMQDKYLVKGLPKFQVTKEVCEACNLGKQSRKSFPKKSQTKTQAKLEIVHTDLCGPMQHKYLEGSRYFLLFLDDYTDMCWVYFLRQKSETFLAFKNCRAVVEKQSDCTIKTLRSDGGGIGIRKKKQRRPLSYP</sequence>
<dbReference type="EMBL" id="CACVBM020001429">
    <property type="protein sequence ID" value="CAA7049764.1"/>
    <property type="molecule type" value="Genomic_DNA"/>
</dbReference>
<dbReference type="OrthoDB" id="1000085at2759"/>
<dbReference type="InterPro" id="IPR025724">
    <property type="entry name" value="GAG-pre-integrase_dom"/>
</dbReference>
<feature type="domain" description="GAG-pre-integrase" evidence="1">
    <location>
        <begin position="11"/>
        <end position="75"/>
    </location>
</feature>
<proteinExistence type="predicted"/>
<gene>
    <name evidence="2" type="ORF">MERR_LOCUS36999</name>
</gene>
<comment type="caution">
    <text evidence="2">The sequence shown here is derived from an EMBL/GenBank/DDBJ whole genome shotgun (WGS) entry which is preliminary data.</text>
</comment>
<dbReference type="Proteomes" id="UP000467841">
    <property type="component" value="Unassembled WGS sequence"/>
</dbReference>
<organism evidence="2 3">
    <name type="scientific">Microthlaspi erraticum</name>
    <dbReference type="NCBI Taxonomy" id="1685480"/>
    <lineage>
        <taxon>Eukaryota</taxon>
        <taxon>Viridiplantae</taxon>
        <taxon>Streptophyta</taxon>
        <taxon>Embryophyta</taxon>
        <taxon>Tracheophyta</taxon>
        <taxon>Spermatophyta</taxon>
        <taxon>Magnoliopsida</taxon>
        <taxon>eudicotyledons</taxon>
        <taxon>Gunneridae</taxon>
        <taxon>Pentapetalae</taxon>
        <taxon>rosids</taxon>
        <taxon>malvids</taxon>
        <taxon>Brassicales</taxon>
        <taxon>Brassicaceae</taxon>
        <taxon>Coluteocarpeae</taxon>
        <taxon>Microthlaspi</taxon>
    </lineage>
</organism>
<dbReference type="InterPro" id="IPR012337">
    <property type="entry name" value="RNaseH-like_sf"/>
</dbReference>
<evidence type="ECO:0000313" key="3">
    <source>
        <dbReference type="Proteomes" id="UP000467841"/>
    </source>
</evidence>
<keyword evidence="3" id="KW-1185">Reference proteome</keyword>
<protein>
    <recommendedName>
        <fullName evidence="1">GAG-pre-integrase domain-containing protein</fullName>
    </recommendedName>
</protein>
<dbReference type="InterPro" id="IPR036397">
    <property type="entry name" value="RNaseH_sf"/>
</dbReference>
<dbReference type="SUPFAM" id="SSF53098">
    <property type="entry name" value="Ribonuclease H-like"/>
    <property type="match status" value="1"/>
</dbReference>